<evidence type="ECO:0000259" key="5">
    <source>
        <dbReference type="Pfam" id="PF17836"/>
    </source>
</evidence>
<dbReference type="Proteomes" id="UP000007041">
    <property type="component" value="Chromosome"/>
</dbReference>
<evidence type="ECO:0000313" key="6">
    <source>
        <dbReference type="EMBL" id="CBH20496.1"/>
    </source>
</evidence>
<keyword evidence="7" id="KW-1185">Reference proteome</keyword>
<dbReference type="PROSITE" id="PS00101">
    <property type="entry name" value="HEXAPEP_TRANSFERASES"/>
    <property type="match status" value="1"/>
</dbReference>
<dbReference type="STRING" id="1511.CLOST_0366"/>
<dbReference type="SUPFAM" id="SSF51161">
    <property type="entry name" value="Trimeric LpxA-like enzymes"/>
    <property type="match status" value="1"/>
</dbReference>
<name>E3PV16_ACESD</name>
<dbReference type="GO" id="GO:0016740">
    <property type="term" value="F:transferase activity"/>
    <property type="evidence" value="ECO:0007669"/>
    <property type="project" value="UniProtKB-KW"/>
</dbReference>
<dbReference type="InterPro" id="IPR018357">
    <property type="entry name" value="Hexapep_transf_CS"/>
</dbReference>
<dbReference type="Pfam" id="PF14602">
    <property type="entry name" value="Hexapep_2"/>
    <property type="match status" value="1"/>
</dbReference>
<dbReference type="InterPro" id="IPR020019">
    <property type="entry name" value="AcTrfase_PglD-like"/>
</dbReference>
<dbReference type="NCBIfam" id="TIGR03570">
    <property type="entry name" value="NeuD_NnaD"/>
    <property type="match status" value="1"/>
</dbReference>
<dbReference type="Pfam" id="PF17836">
    <property type="entry name" value="PglD_N"/>
    <property type="match status" value="1"/>
</dbReference>
<dbReference type="Gene3D" id="3.40.50.20">
    <property type="match status" value="1"/>
</dbReference>
<keyword evidence="2" id="KW-0677">Repeat</keyword>
<feature type="active site" description="Proton acceptor" evidence="3">
    <location>
        <position position="141"/>
    </location>
</feature>
<dbReference type="AlphaFoldDB" id="E3PV16"/>
<dbReference type="InterPro" id="IPR041561">
    <property type="entry name" value="PglD_N"/>
</dbReference>
<dbReference type="CDD" id="cd03360">
    <property type="entry name" value="LbH_AT_putative"/>
    <property type="match status" value="1"/>
</dbReference>
<evidence type="ECO:0000256" key="4">
    <source>
        <dbReference type="PIRSR" id="PIRSR620019-2"/>
    </source>
</evidence>
<dbReference type="EMBL" id="FP565809">
    <property type="protein sequence ID" value="CBH20496.1"/>
    <property type="molecule type" value="Genomic_DNA"/>
</dbReference>
<feature type="domain" description="PglD N-terminal" evidence="5">
    <location>
        <begin position="4"/>
        <end position="85"/>
    </location>
</feature>
<dbReference type="PANTHER" id="PTHR43300">
    <property type="entry name" value="ACETYLTRANSFERASE"/>
    <property type="match status" value="1"/>
</dbReference>
<reference evidence="7" key="1">
    <citation type="journal article" date="2010" name="BMC Genomics">
        <title>Clostridium sticklandii, a specialist in amino acid degradation:revisiting its metabolism through its genome sequence.</title>
        <authorList>
            <person name="Fonknechten N."/>
            <person name="Chaussonnerie S."/>
            <person name="Tricot S."/>
            <person name="Lajus A."/>
            <person name="Andreesen J.R."/>
            <person name="Perchat N."/>
            <person name="Pelletier E."/>
            <person name="Gouyvenoux M."/>
            <person name="Barbe V."/>
            <person name="Salanoubat M."/>
            <person name="Le Paslier D."/>
            <person name="Weissenbach J."/>
            <person name="Cohen G.N."/>
            <person name="Kreimeyer A."/>
        </authorList>
    </citation>
    <scope>NUCLEOTIDE SEQUENCE [LARGE SCALE GENOMIC DNA]</scope>
    <source>
        <strain evidence="7">ATCC 12662 / DSM 519 / JCM 1433 / CCUG 9281 / NCIMB 10654 / HF</strain>
    </source>
</reference>
<dbReference type="InterPro" id="IPR050179">
    <property type="entry name" value="Trans_hexapeptide_repeat"/>
</dbReference>
<feature type="binding site" evidence="4">
    <location>
        <position position="74"/>
    </location>
    <ligand>
        <name>substrate</name>
    </ligand>
</feature>
<dbReference type="HOGENOM" id="CLU_081811_2_3_9"/>
<gene>
    <name evidence="6" type="primary">epsM</name>
    <name evidence="6" type="ordered locus">CLOST_0366</name>
</gene>
<dbReference type="PANTHER" id="PTHR43300:SF7">
    <property type="entry name" value="UDP-N-ACETYLBACILLOSAMINE N-ACETYLTRANSFERASE"/>
    <property type="match status" value="1"/>
</dbReference>
<evidence type="ECO:0000256" key="2">
    <source>
        <dbReference type="ARBA" id="ARBA00022737"/>
    </source>
</evidence>
<dbReference type="Gene3D" id="2.160.10.10">
    <property type="entry name" value="Hexapeptide repeat proteins"/>
    <property type="match status" value="1"/>
</dbReference>
<keyword evidence="1 6" id="KW-0808">Transferase</keyword>
<evidence type="ECO:0000256" key="3">
    <source>
        <dbReference type="PIRSR" id="PIRSR620019-1"/>
    </source>
</evidence>
<feature type="site" description="Increases basicity of active site His" evidence="3">
    <location>
        <position position="142"/>
    </location>
</feature>
<evidence type="ECO:0000313" key="7">
    <source>
        <dbReference type="Proteomes" id="UP000007041"/>
    </source>
</evidence>
<dbReference type="KEGG" id="cst:CLOST_0366"/>
<dbReference type="Pfam" id="PF00132">
    <property type="entry name" value="Hexapep"/>
    <property type="match status" value="1"/>
</dbReference>
<dbReference type="InterPro" id="IPR001451">
    <property type="entry name" value="Hexapep"/>
</dbReference>
<organism evidence="6 7">
    <name type="scientific">Acetoanaerobium sticklandii (strain ATCC 12662 / DSM 519 / JCM 1433 / CCUG 9281 / NCIMB 10654 / HF)</name>
    <name type="common">Clostridium sticklandii</name>
    <dbReference type="NCBI Taxonomy" id="499177"/>
    <lineage>
        <taxon>Bacteria</taxon>
        <taxon>Bacillati</taxon>
        <taxon>Bacillota</taxon>
        <taxon>Clostridia</taxon>
        <taxon>Peptostreptococcales</taxon>
        <taxon>Filifactoraceae</taxon>
        <taxon>Acetoanaerobium</taxon>
    </lineage>
</organism>
<sequence>MNKKILLIGGGGHCKSVLDTLLLLNEYNEIAIVDLFENIGNSIIGIPIIGADTDLAHLFKDGYEFAFITMGSIGNPRLRIKLYDEISSIGFNIPNIIDISANVSNFTKLGKGIFIGKKSIVNAGAIIGNGAIINTGSIIEHDCKIGEFVHIAPGAILGGAVEIGKNSHVGSGAIIKQQIKIGDNSVIGMGSIVTKIIGNNKKAYGNPCREVNDYE</sequence>
<dbReference type="InterPro" id="IPR011004">
    <property type="entry name" value="Trimer_LpxA-like_sf"/>
</dbReference>
<dbReference type="eggNOG" id="COG1044">
    <property type="taxonomic scope" value="Bacteria"/>
</dbReference>
<accession>E3PV16</accession>
<proteinExistence type="predicted"/>
<protein>
    <submittedName>
        <fullName evidence="6">Putative O-acetyltransferase</fullName>
    </submittedName>
</protein>
<evidence type="ECO:0000256" key="1">
    <source>
        <dbReference type="ARBA" id="ARBA00022679"/>
    </source>
</evidence>
<feature type="binding site" evidence="4">
    <location>
        <position position="150"/>
    </location>
    <ligand>
        <name>acetyl-CoA</name>
        <dbReference type="ChEBI" id="CHEBI:57288"/>
    </ligand>
</feature>